<evidence type="ECO:0000256" key="1">
    <source>
        <dbReference type="ARBA" id="ARBA00023015"/>
    </source>
</evidence>
<dbReference type="Proteomes" id="UP000077134">
    <property type="component" value="Unassembled WGS sequence"/>
</dbReference>
<evidence type="ECO:0000259" key="4">
    <source>
        <dbReference type="PROSITE" id="PS01124"/>
    </source>
</evidence>
<dbReference type="GO" id="GO:0043565">
    <property type="term" value="F:sequence-specific DNA binding"/>
    <property type="evidence" value="ECO:0007669"/>
    <property type="project" value="InterPro"/>
</dbReference>
<protein>
    <recommendedName>
        <fullName evidence="4">HTH araC/xylS-type domain-containing protein</fullName>
    </recommendedName>
</protein>
<dbReference type="Pfam" id="PF02311">
    <property type="entry name" value="AraC_binding"/>
    <property type="match status" value="1"/>
</dbReference>
<dbReference type="OrthoDB" id="185320at2"/>
<accession>A0A167FUF2</accession>
<dbReference type="InterPro" id="IPR003313">
    <property type="entry name" value="AraC-bd"/>
</dbReference>
<sequence>MDSIAFPIVTTSDTQLPLFLTSVGHWDHQNPVSRPEGFDCYQWLQVISGEGQLILDGHNYPVNPGQAICLYPDIPHQYQATSESWELNFISFDGSLCHSLLQQAGIIQSGIYSLTDSEITMVHLAHLLTLASSELSYISVECSKILYALLLDLTKYVYTHNDHAQQNVLRLQPVMQYMKENCHQSITIDQIAAYAGISPQYLCQLFKKTLHIRPMEYINRERITRSKELMLLNPSTKMHLIAKESGYEHPSYFCTIFKRLEGMTPEQFKKSHGLHTS</sequence>
<comment type="caution">
    <text evidence="5">The sequence shown here is derived from an EMBL/GenBank/DDBJ whole genome shotgun (WGS) entry which is preliminary data.</text>
</comment>
<dbReference type="KEGG" id="pcx:LPB68_18935"/>
<reference evidence="5 6" key="1">
    <citation type="submission" date="2016-02" db="EMBL/GenBank/DDBJ databases">
        <title>Paenibacillus sp. LPB0068, isolated from Crassostrea gigas.</title>
        <authorList>
            <person name="Shin S.-K."/>
            <person name="Yi H."/>
        </authorList>
    </citation>
    <scope>NUCLEOTIDE SEQUENCE [LARGE SCALE GENOMIC DNA]</scope>
    <source>
        <strain evidence="5 6">LPB0068</strain>
    </source>
</reference>
<dbReference type="STRING" id="1763538.LPB68_18935"/>
<evidence type="ECO:0000256" key="3">
    <source>
        <dbReference type="ARBA" id="ARBA00023163"/>
    </source>
</evidence>
<evidence type="ECO:0000256" key="2">
    <source>
        <dbReference type="ARBA" id="ARBA00023125"/>
    </source>
</evidence>
<keyword evidence="3" id="KW-0804">Transcription</keyword>
<dbReference type="SUPFAM" id="SSF51215">
    <property type="entry name" value="Regulatory protein AraC"/>
    <property type="match status" value="1"/>
</dbReference>
<dbReference type="InterPro" id="IPR018060">
    <property type="entry name" value="HTH_AraC"/>
</dbReference>
<dbReference type="InterPro" id="IPR014710">
    <property type="entry name" value="RmlC-like_jellyroll"/>
</dbReference>
<dbReference type="InterPro" id="IPR009057">
    <property type="entry name" value="Homeodomain-like_sf"/>
</dbReference>
<dbReference type="PROSITE" id="PS01124">
    <property type="entry name" value="HTH_ARAC_FAMILY_2"/>
    <property type="match status" value="1"/>
</dbReference>
<evidence type="ECO:0000313" key="6">
    <source>
        <dbReference type="Proteomes" id="UP000077134"/>
    </source>
</evidence>
<dbReference type="GO" id="GO:0003700">
    <property type="term" value="F:DNA-binding transcription factor activity"/>
    <property type="evidence" value="ECO:0007669"/>
    <property type="project" value="InterPro"/>
</dbReference>
<gene>
    <name evidence="5" type="ORF">PNBC_05805</name>
</gene>
<feature type="domain" description="HTH araC/xylS-type" evidence="4">
    <location>
        <begin position="172"/>
        <end position="271"/>
    </location>
</feature>
<dbReference type="SUPFAM" id="SSF46689">
    <property type="entry name" value="Homeodomain-like"/>
    <property type="match status" value="2"/>
</dbReference>
<dbReference type="Gene3D" id="1.10.10.60">
    <property type="entry name" value="Homeodomain-like"/>
    <property type="match status" value="2"/>
</dbReference>
<dbReference type="Gene3D" id="2.60.120.10">
    <property type="entry name" value="Jelly Rolls"/>
    <property type="match status" value="1"/>
</dbReference>
<dbReference type="PANTHER" id="PTHR43280:SF28">
    <property type="entry name" value="HTH-TYPE TRANSCRIPTIONAL ACTIVATOR RHAS"/>
    <property type="match status" value="1"/>
</dbReference>
<dbReference type="AlphaFoldDB" id="A0A167FUF2"/>
<keyword evidence="2" id="KW-0238">DNA-binding</keyword>
<dbReference type="SMART" id="SM00342">
    <property type="entry name" value="HTH_ARAC"/>
    <property type="match status" value="1"/>
</dbReference>
<name>A0A167FUF2_9BACL</name>
<dbReference type="Pfam" id="PF12833">
    <property type="entry name" value="HTH_18"/>
    <property type="match status" value="1"/>
</dbReference>
<keyword evidence="6" id="KW-1185">Reference proteome</keyword>
<keyword evidence="1" id="KW-0805">Transcription regulation</keyword>
<dbReference type="InterPro" id="IPR037923">
    <property type="entry name" value="HTH-like"/>
</dbReference>
<organism evidence="5 6">
    <name type="scientific">Paenibacillus crassostreae</name>
    <dbReference type="NCBI Taxonomy" id="1763538"/>
    <lineage>
        <taxon>Bacteria</taxon>
        <taxon>Bacillati</taxon>
        <taxon>Bacillota</taxon>
        <taxon>Bacilli</taxon>
        <taxon>Bacillales</taxon>
        <taxon>Paenibacillaceae</taxon>
        <taxon>Paenibacillus</taxon>
    </lineage>
</organism>
<dbReference type="PANTHER" id="PTHR43280">
    <property type="entry name" value="ARAC-FAMILY TRANSCRIPTIONAL REGULATOR"/>
    <property type="match status" value="1"/>
</dbReference>
<dbReference type="EMBL" id="LSFN01000005">
    <property type="protein sequence ID" value="OAB76910.1"/>
    <property type="molecule type" value="Genomic_DNA"/>
</dbReference>
<evidence type="ECO:0000313" key="5">
    <source>
        <dbReference type="EMBL" id="OAB76910.1"/>
    </source>
</evidence>
<proteinExistence type="predicted"/>
<dbReference type="RefSeq" id="WP_068656080.1">
    <property type="nucleotide sequence ID" value="NZ_CP017770.1"/>
</dbReference>